<dbReference type="AlphaFoldDB" id="A0A915D527"/>
<accession>A0A915D527</accession>
<proteinExistence type="predicted"/>
<protein>
    <submittedName>
        <fullName evidence="2">Uncharacterized protein</fullName>
    </submittedName>
</protein>
<dbReference type="Proteomes" id="UP000887574">
    <property type="component" value="Unplaced"/>
</dbReference>
<evidence type="ECO:0000313" key="1">
    <source>
        <dbReference type="Proteomes" id="UP000887574"/>
    </source>
</evidence>
<name>A0A915D527_9BILA</name>
<sequence>MMSTAKIGLCQRLNRMVTSQSFTDCGAIAECDQLKKFVILVVVLHIFRQGVL</sequence>
<dbReference type="WBParaSite" id="jg15928">
    <property type="protein sequence ID" value="jg15928"/>
    <property type="gene ID" value="jg15928"/>
</dbReference>
<reference evidence="2" key="1">
    <citation type="submission" date="2022-11" db="UniProtKB">
        <authorList>
            <consortium name="WormBaseParasite"/>
        </authorList>
    </citation>
    <scope>IDENTIFICATION</scope>
</reference>
<organism evidence="1 2">
    <name type="scientific">Ditylenchus dipsaci</name>
    <dbReference type="NCBI Taxonomy" id="166011"/>
    <lineage>
        <taxon>Eukaryota</taxon>
        <taxon>Metazoa</taxon>
        <taxon>Ecdysozoa</taxon>
        <taxon>Nematoda</taxon>
        <taxon>Chromadorea</taxon>
        <taxon>Rhabditida</taxon>
        <taxon>Tylenchina</taxon>
        <taxon>Tylenchomorpha</taxon>
        <taxon>Sphaerularioidea</taxon>
        <taxon>Anguinidae</taxon>
        <taxon>Anguininae</taxon>
        <taxon>Ditylenchus</taxon>
    </lineage>
</organism>
<keyword evidence="1" id="KW-1185">Reference proteome</keyword>
<evidence type="ECO:0000313" key="2">
    <source>
        <dbReference type="WBParaSite" id="jg15928"/>
    </source>
</evidence>